<evidence type="ECO:0000256" key="2">
    <source>
        <dbReference type="SAM" id="SignalP"/>
    </source>
</evidence>
<protein>
    <recommendedName>
        <fullName evidence="5">Lipoprotein</fullName>
    </recommendedName>
</protein>
<evidence type="ECO:0000313" key="3">
    <source>
        <dbReference type="EMBL" id="MDC3980518.1"/>
    </source>
</evidence>
<feature type="chain" id="PRO_5040748784" description="Lipoprotein" evidence="2">
    <location>
        <begin position="19"/>
        <end position="61"/>
    </location>
</feature>
<sequence>MRSVVPKTLLLAALTLAAACREPLPKDKPPKTPTGPIAPVTNEAPGTATPDGPAAPDTQSN</sequence>
<feature type="compositionally biased region" description="Low complexity" evidence="1">
    <location>
        <begin position="44"/>
        <end position="61"/>
    </location>
</feature>
<dbReference type="PROSITE" id="PS51257">
    <property type="entry name" value="PROKAR_LIPOPROTEIN"/>
    <property type="match status" value="1"/>
</dbReference>
<feature type="signal peptide" evidence="2">
    <location>
        <begin position="1"/>
        <end position="18"/>
    </location>
</feature>
<comment type="caution">
    <text evidence="3">The sequence shown here is derived from an EMBL/GenBank/DDBJ whole genome shotgun (WGS) entry which is preliminary data.</text>
</comment>
<keyword evidence="2" id="KW-0732">Signal</keyword>
<dbReference type="RefSeq" id="WP_272417555.1">
    <property type="nucleotide sequence ID" value="NZ_JAGTJJ010000002.1"/>
</dbReference>
<proteinExistence type="predicted"/>
<evidence type="ECO:0008006" key="5">
    <source>
        <dbReference type="Google" id="ProtNLM"/>
    </source>
</evidence>
<accession>A0A9X3X1D9</accession>
<reference evidence="3 4" key="1">
    <citation type="submission" date="2021-04" db="EMBL/GenBank/DDBJ databases">
        <title>Genome analysis of Polyangium sp.</title>
        <authorList>
            <person name="Li Y."/>
            <person name="Wang J."/>
        </authorList>
    </citation>
    <scope>NUCLEOTIDE SEQUENCE [LARGE SCALE GENOMIC DNA]</scope>
    <source>
        <strain evidence="3 4">SDU14</strain>
    </source>
</reference>
<feature type="region of interest" description="Disordered" evidence="1">
    <location>
        <begin position="20"/>
        <end position="61"/>
    </location>
</feature>
<evidence type="ECO:0000313" key="4">
    <source>
        <dbReference type="Proteomes" id="UP001151081"/>
    </source>
</evidence>
<keyword evidence="4" id="KW-1185">Reference proteome</keyword>
<gene>
    <name evidence="3" type="ORF">KEG57_08440</name>
</gene>
<dbReference type="Proteomes" id="UP001151081">
    <property type="component" value="Unassembled WGS sequence"/>
</dbReference>
<evidence type="ECO:0000256" key="1">
    <source>
        <dbReference type="SAM" id="MobiDB-lite"/>
    </source>
</evidence>
<name>A0A9X3X1D9_9BACT</name>
<organism evidence="3 4">
    <name type="scientific">Polyangium jinanense</name>
    <dbReference type="NCBI Taxonomy" id="2829994"/>
    <lineage>
        <taxon>Bacteria</taxon>
        <taxon>Pseudomonadati</taxon>
        <taxon>Myxococcota</taxon>
        <taxon>Polyangia</taxon>
        <taxon>Polyangiales</taxon>
        <taxon>Polyangiaceae</taxon>
        <taxon>Polyangium</taxon>
    </lineage>
</organism>
<dbReference type="EMBL" id="JAGTJJ010000002">
    <property type="protein sequence ID" value="MDC3980518.1"/>
    <property type="molecule type" value="Genomic_DNA"/>
</dbReference>
<dbReference type="AlphaFoldDB" id="A0A9X3X1D9"/>